<evidence type="ECO:0000313" key="3">
    <source>
        <dbReference type="Proteomes" id="UP001218638"/>
    </source>
</evidence>
<dbReference type="Proteomes" id="UP001218638">
    <property type="component" value="Chromosome"/>
</dbReference>
<dbReference type="InterPro" id="IPR004864">
    <property type="entry name" value="LEA_2"/>
</dbReference>
<evidence type="ECO:0000259" key="1">
    <source>
        <dbReference type="Pfam" id="PF03168"/>
    </source>
</evidence>
<dbReference type="RefSeq" id="WP_330930577.1">
    <property type="nucleotide sequence ID" value="NZ_CP119075.1"/>
</dbReference>
<dbReference type="Pfam" id="PF03168">
    <property type="entry name" value="LEA_2"/>
    <property type="match status" value="1"/>
</dbReference>
<reference evidence="2" key="1">
    <citation type="submission" date="2023-03" db="EMBL/GenBank/DDBJ databases">
        <title>Lomoglobus Profundus gen. nov., sp. nov., a novel member of the phylum Verrucomicrobia, isolated from deep-marine sediment of South China Sea.</title>
        <authorList>
            <person name="Ahmad T."/>
            <person name="Ishaq S.E."/>
            <person name="Wang F."/>
        </authorList>
    </citation>
    <scope>NUCLEOTIDE SEQUENCE</scope>
    <source>
        <strain evidence="2">LMO-M01</strain>
    </source>
</reference>
<proteinExistence type="predicted"/>
<dbReference type="KEGG" id="slom:PXH66_16160"/>
<evidence type="ECO:0000313" key="2">
    <source>
        <dbReference type="EMBL" id="WED63873.1"/>
    </source>
</evidence>
<accession>A0AAF0CMB3</accession>
<sequence length="161" mass="17160">MTLLLRRLFLPVVLIATLLAGCSGMPKDLAGLVVQLDGIRSIRSQAGLTEMVVTVRCYNETLRPIGVRGLQLELSLNGVEVGRAVSAKPLGTQSLSSNTQDVTFVLENQRVVDRVVAAVRSGSLTYDLKSRVIVMAADNEMKSTSKASGTVDVSSISLSLN</sequence>
<dbReference type="InterPro" id="IPR013783">
    <property type="entry name" value="Ig-like_fold"/>
</dbReference>
<dbReference type="Gene3D" id="2.60.40.10">
    <property type="entry name" value="Immunoglobulins"/>
    <property type="match status" value="1"/>
</dbReference>
<dbReference type="EMBL" id="CP119075">
    <property type="protein sequence ID" value="WED63873.1"/>
    <property type="molecule type" value="Genomic_DNA"/>
</dbReference>
<name>A0AAF0CMB3_9BACT</name>
<protein>
    <recommendedName>
        <fullName evidence="1">Late embryogenesis abundant protein LEA-2 subgroup domain-containing protein</fullName>
    </recommendedName>
</protein>
<dbReference type="AlphaFoldDB" id="A0AAF0CMB3"/>
<gene>
    <name evidence="2" type="ORF">PXH66_16160</name>
</gene>
<feature type="domain" description="Late embryogenesis abundant protein LEA-2 subgroup" evidence="1">
    <location>
        <begin position="54"/>
        <end position="134"/>
    </location>
</feature>
<dbReference type="PROSITE" id="PS51257">
    <property type="entry name" value="PROKAR_LIPOPROTEIN"/>
    <property type="match status" value="1"/>
</dbReference>
<organism evidence="2 3">
    <name type="scientific">Synoicihabitans lomoniglobus</name>
    <dbReference type="NCBI Taxonomy" id="2909285"/>
    <lineage>
        <taxon>Bacteria</taxon>
        <taxon>Pseudomonadati</taxon>
        <taxon>Verrucomicrobiota</taxon>
        <taxon>Opitutia</taxon>
        <taxon>Opitutales</taxon>
        <taxon>Opitutaceae</taxon>
        <taxon>Synoicihabitans</taxon>
    </lineage>
</organism>
<keyword evidence="3" id="KW-1185">Reference proteome</keyword>
<dbReference type="SUPFAM" id="SSF117070">
    <property type="entry name" value="LEA14-like"/>
    <property type="match status" value="1"/>
</dbReference>